<keyword evidence="1" id="KW-0472">Membrane</keyword>
<evidence type="ECO:0000256" key="1">
    <source>
        <dbReference type="SAM" id="Phobius"/>
    </source>
</evidence>
<organism evidence="2 3">
    <name type="scientific">Lysinibacillus sphaericus</name>
    <name type="common">Bacillus sphaericus</name>
    <dbReference type="NCBI Taxonomy" id="1421"/>
    <lineage>
        <taxon>Bacteria</taxon>
        <taxon>Bacillati</taxon>
        <taxon>Bacillota</taxon>
        <taxon>Bacilli</taxon>
        <taxon>Bacillales</taxon>
        <taxon>Bacillaceae</taxon>
        <taxon>Lysinibacillus</taxon>
    </lineage>
</organism>
<keyword evidence="1" id="KW-1133">Transmembrane helix</keyword>
<evidence type="ECO:0000313" key="3">
    <source>
        <dbReference type="Proteomes" id="UP000237319"/>
    </source>
</evidence>
<sequence>MAFIRKYIYLLYFLSLFLILLIRDYFKYGNWNLLSNFFFFLWTVLIFAFLNWAWTSKKYKKQ</sequence>
<dbReference type="Proteomes" id="UP000237319">
    <property type="component" value="Unassembled WGS sequence"/>
</dbReference>
<proteinExistence type="predicted"/>
<feature type="transmembrane region" description="Helical" evidence="1">
    <location>
        <begin position="32"/>
        <end position="54"/>
    </location>
</feature>
<comment type="caution">
    <text evidence="2">The sequence shown here is derived from an EMBL/GenBank/DDBJ whole genome shotgun (WGS) entry which is preliminary data.</text>
</comment>
<name>A0A2S5CZE3_LYSSH</name>
<reference evidence="2 3" key="1">
    <citation type="submission" date="2017-11" db="EMBL/GenBank/DDBJ databases">
        <title>Genome sequence of Lysinibacillus sphaericus, a lignin-degrading bacteria isolated from municipal solid waste soil.</title>
        <authorList>
            <person name="Persinoti G.F."/>
            <person name="Paixao D.A."/>
            <person name="Bugg T.D."/>
            <person name="Squina F.M."/>
        </authorList>
    </citation>
    <scope>NUCLEOTIDE SEQUENCE [LARGE SCALE GENOMIC DNA]</scope>
    <source>
        <strain evidence="2 3">A1</strain>
    </source>
</reference>
<dbReference type="EMBL" id="PGLV01000001">
    <property type="protein sequence ID" value="POZ56174.1"/>
    <property type="molecule type" value="Genomic_DNA"/>
</dbReference>
<gene>
    <name evidence="2" type="ORF">LYSIN_00957</name>
</gene>
<protein>
    <submittedName>
        <fullName evidence="2">Uncharacterized protein</fullName>
    </submittedName>
</protein>
<keyword evidence="1" id="KW-0812">Transmembrane</keyword>
<accession>A0A2S5CZE3</accession>
<dbReference type="AlphaFoldDB" id="A0A2S5CZE3"/>
<evidence type="ECO:0000313" key="2">
    <source>
        <dbReference type="EMBL" id="POZ56174.1"/>
    </source>
</evidence>
<keyword evidence="3" id="KW-1185">Reference proteome</keyword>
<feature type="transmembrane region" description="Helical" evidence="1">
    <location>
        <begin position="7"/>
        <end position="26"/>
    </location>
</feature>